<protein>
    <submittedName>
        <fullName evidence="2">Uncharacterized protein</fullName>
    </submittedName>
</protein>
<sequence>MKLLLSLVTGALVSGSVIPVALMGSANNPNEKVNQIKEKNSPDHPAWFSASKYFTPNGQEGENVMKVTSASPQMPSKKTFIYDIETNIKYTNVEWVNVHNDFNPVNIYDRYTLNGIDFYNRSYFAESREFIKPYDGEVREEFGNASFATKEVMNFEHAWPSDPAVIRFNLRSGISYYNKNDKVVFQFIFMTDLETSNVYVPSNYYVNIGNRVTISGFIDE</sequence>
<reference evidence="2 3" key="1">
    <citation type="submission" date="2017-12" db="EMBL/GenBank/DDBJ databases">
        <title>Mesoplasma syrphidae YJS, Complete Genome.</title>
        <authorList>
            <person name="Knight T.F."/>
            <person name="Citino T."/>
            <person name="Rubinstein R."/>
            <person name="Neuschaefer Z."/>
        </authorList>
    </citation>
    <scope>NUCLEOTIDE SEQUENCE [LARGE SCALE GENOMIC DNA]</scope>
    <source>
        <strain evidence="2 3">YJS</strain>
    </source>
</reference>
<dbReference type="AlphaFoldDB" id="A0A2K9BS14"/>
<dbReference type="Proteomes" id="UP000233419">
    <property type="component" value="Chromosome"/>
</dbReference>
<dbReference type="RefSeq" id="WP_027048607.1">
    <property type="nucleotide sequence ID" value="NZ_CP025257.1"/>
</dbReference>
<evidence type="ECO:0000313" key="2">
    <source>
        <dbReference type="EMBL" id="AUF83792.1"/>
    </source>
</evidence>
<organism evidence="2 3">
    <name type="scientific">Mesoplasma syrphidae</name>
    <dbReference type="NCBI Taxonomy" id="225999"/>
    <lineage>
        <taxon>Bacteria</taxon>
        <taxon>Bacillati</taxon>
        <taxon>Mycoplasmatota</taxon>
        <taxon>Mollicutes</taxon>
        <taxon>Entomoplasmatales</taxon>
        <taxon>Entomoplasmataceae</taxon>
        <taxon>Mesoplasma</taxon>
    </lineage>
</organism>
<evidence type="ECO:0000313" key="3">
    <source>
        <dbReference type="Proteomes" id="UP000233419"/>
    </source>
</evidence>
<accession>A0A2K9BS14</accession>
<dbReference type="KEGG" id="msyr:CXP39_03250"/>
<proteinExistence type="predicted"/>
<keyword evidence="1" id="KW-0732">Signal</keyword>
<evidence type="ECO:0000256" key="1">
    <source>
        <dbReference type="SAM" id="SignalP"/>
    </source>
</evidence>
<name>A0A2K9BS14_9MOLU</name>
<feature type="signal peptide" evidence="1">
    <location>
        <begin position="1"/>
        <end position="21"/>
    </location>
</feature>
<dbReference type="EMBL" id="CP025257">
    <property type="protein sequence ID" value="AUF83792.1"/>
    <property type="molecule type" value="Genomic_DNA"/>
</dbReference>
<gene>
    <name evidence="2" type="ORF">CXP39_03250</name>
</gene>
<keyword evidence="3" id="KW-1185">Reference proteome</keyword>
<feature type="chain" id="PRO_5014985569" evidence="1">
    <location>
        <begin position="22"/>
        <end position="220"/>
    </location>
</feature>